<evidence type="ECO:0000256" key="1">
    <source>
        <dbReference type="SAM" id="MobiDB-lite"/>
    </source>
</evidence>
<reference evidence="2" key="1">
    <citation type="submission" date="2022-12" db="EMBL/GenBank/DDBJ databases">
        <title>Paracoccus sp. EF6 isolated from a lake water.</title>
        <authorList>
            <person name="Liu H."/>
        </authorList>
    </citation>
    <scope>NUCLEOTIDE SEQUENCE</scope>
    <source>
        <strain evidence="2">EF6</strain>
    </source>
</reference>
<keyword evidence="3" id="KW-1185">Reference proteome</keyword>
<organism evidence="2 3">
    <name type="scientific">Paracoccus benzoatiresistens</name>
    <dbReference type="NCBI Taxonomy" id="2997341"/>
    <lineage>
        <taxon>Bacteria</taxon>
        <taxon>Pseudomonadati</taxon>
        <taxon>Pseudomonadota</taxon>
        <taxon>Alphaproteobacteria</taxon>
        <taxon>Rhodobacterales</taxon>
        <taxon>Paracoccaceae</taxon>
        <taxon>Paracoccus</taxon>
    </lineage>
</organism>
<name>A0ABT4JBL9_9RHOB</name>
<dbReference type="Proteomes" id="UP001149822">
    <property type="component" value="Unassembled WGS sequence"/>
</dbReference>
<dbReference type="RefSeq" id="WP_268944181.1">
    <property type="nucleotide sequence ID" value="NZ_JAPTYD010000066.1"/>
</dbReference>
<protein>
    <submittedName>
        <fullName evidence="2">Uncharacterized protein</fullName>
    </submittedName>
</protein>
<proteinExistence type="predicted"/>
<feature type="compositionally biased region" description="Basic and acidic residues" evidence="1">
    <location>
        <begin position="94"/>
        <end position="103"/>
    </location>
</feature>
<evidence type="ECO:0000313" key="2">
    <source>
        <dbReference type="EMBL" id="MCZ0964085.1"/>
    </source>
</evidence>
<gene>
    <name evidence="2" type="ORF">OU682_21080</name>
</gene>
<sequence length="103" mass="11150">MVECHPLDGKIILGRHQAVVNRTRGKVAAAETLARGELGSGRDASAIEFLNGKPEVDGRFVQEVPGEGADPIFSPGNELLRSDDREGTWPVEGWRSRESKPAT</sequence>
<evidence type="ECO:0000313" key="3">
    <source>
        <dbReference type="Proteomes" id="UP001149822"/>
    </source>
</evidence>
<feature type="region of interest" description="Disordered" evidence="1">
    <location>
        <begin position="65"/>
        <end position="103"/>
    </location>
</feature>
<dbReference type="EMBL" id="JAPTYD010000066">
    <property type="protein sequence ID" value="MCZ0964085.1"/>
    <property type="molecule type" value="Genomic_DNA"/>
</dbReference>
<accession>A0ABT4JBL9</accession>
<comment type="caution">
    <text evidence="2">The sequence shown here is derived from an EMBL/GenBank/DDBJ whole genome shotgun (WGS) entry which is preliminary data.</text>
</comment>